<feature type="non-terminal residue" evidence="4">
    <location>
        <position position="1"/>
    </location>
</feature>
<accession>R0HCX4</accession>
<sequence>LLYTKGCRLAHPTLPHTLSPKPSKNSNKSNCFTWGKQVSTSSRGFHYHCTICQVDFHEECVKIPRKILHPFHLQHPLFLTYGKHESVTDGSNISDLGPCEAPALNSDSSTSGTPGKSRWGNIFDNCTWCGNYIPTPSSHPRMTVFYRCSVCNFCLDTMCTQSKPPLTIENPKGHHYSLALFPRPLLVPCDACGLVNASEASYACFQCNYMVHQHCVDSPRVIKITRHPHRLSYSPYLPPPKSLCRVCYKSVDIKYGQYSCKDEGCSYVLHTKCATHVMTWDGKELEWEPEETGDTEDISSFKKVGDGLIEHFSHGHHLKLEKYDSARDARKQCEACVLPIHMHDFYNCVQCEFFLHVVCAALPKKVDHALHNHSIILDPSPLPKDRQLQCSACSRISSGFRYRCTKKDCQINWFKIDVCCFLIPEYSINKVHEHPLFIAPFNYDYEPFRCNGCKRGLTKNRLQCSALCEFSICYECVTIPNELHYKFDEHPLTLCYGEDTDGKYWCEECEKEVNPAEWFYTCNKYVVEVFGNKSSTRPICSRCEDRCRGSTYFKVDVRTLCSWCLLISR</sequence>
<evidence type="ECO:0000259" key="2">
    <source>
        <dbReference type="Pfam" id="PF03107"/>
    </source>
</evidence>
<dbReference type="InterPro" id="IPR053192">
    <property type="entry name" value="Vacuole_Formation_Reg"/>
</dbReference>
<feature type="domain" description="DC1" evidence="2">
    <location>
        <begin position="173"/>
        <end position="216"/>
    </location>
</feature>
<dbReference type="InterPro" id="IPR004146">
    <property type="entry name" value="DC1"/>
</dbReference>
<keyword evidence="1" id="KW-0677">Repeat</keyword>
<feature type="domain" description="DC1" evidence="2">
    <location>
        <begin position="226"/>
        <end position="274"/>
    </location>
</feature>
<dbReference type="Pfam" id="PF03107">
    <property type="entry name" value="C1_2"/>
    <property type="match status" value="4"/>
</dbReference>
<organism evidence="4 5">
    <name type="scientific">Capsella rubella</name>
    <dbReference type="NCBI Taxonomy" id="81985"/>
    <lineage>
        <taxon>Eukaryota</taxon>
        <taxon>Viridiplantae</taxon>
        <taxon>Streptophyta</taxon>
        <taxon>Embryophyta</taxon>
        <taxon>Tracheophyta</taxon>
        <taxon>Spermatophyta</taxon>
        <taxon>Magnoliopsida</taxon>
        <taxon>eudicotyledons</taxon>
        <taxon>Gunneridae</taxon>
        <taxon>Pentapetalae</taxon>
        <taxon>rosids</taxon>
        <taxon>malvids</taxon>
        <taxon>Brassicales</taxon>
        <taxon>Brassicaceae</taxon>
        <taxon>Camelineae</taxon>
        <taxon>Capsella</taxon>
    </lineage>
</organism>
<dbReference type="STRING" id="81985.R0HCX4"/>
<proteinExistence type="predicted"/>
<protein>
    <recommendedName>
        <fullName evidence="6">Phorbol-ester/DAG-type domain-containing protein</fullName>
    </recommendedName>
</protein>
<name>R0HCX4_9BRAS</name>
<evidence type="ECO:0008006" key="6">
    <source>
        <dbReference type="Google" id="ProtNLM"/>
    </source>
</evidence>
<reference evidence="5" key="1">
    <citation type="journal article" date="2013" name="Nat. Genet.">
        <title>The Capsella rubella genome and the genomic consequences of rapid mating system evolution.</title>
        <authorList>
            <person name="Slotte T."/>
            <person name="Hazzouri K.M."/>
            <person name="Agren J.A."/>
            <person name="Koenig D."/>
            <person name="Maumus F."/>
            <person name="Guo Y.L."/>
            <person name="Steige K."/>
            <person name="Platts A.E."/>
            <person name="Escobar J.S."/>
            <person name="Newman L.K."/>
            <person name="Wang W."/>
            <person name="Mandakova T."/>
            <person name="Vello E."/>
            <person name="Smith L.M."/>
            <person name="Henz S.R."/>
            <person name="Steffen J."/>
            <person name="Takuno S."/>
            <person name="Brandvain Y."/>
            <person name="Coop G."/>
            <person name="Andolfatto P."/>
            <person name="Hu T.T."/>
            <person name="Blanchette M."/>
            <person name="Clark R.M."/>
            <person name="Quesneville H."/>
            <person name="Nordborg M."/>
            <person name="Gaut B.S."/>
            <person name="Lysak M.A."/>
            <person name="Jenkins J."/>
            <person name="Grimwood J."/>
            <person name="Chapman J."/>
            <person name="Prochnik S."/>
            <person name="Shu S."/>
            <person name="Rokhsar D."/>
            <person name="Schmutz J."/>
            <person name="Weigel D."/>
            <person name="Wright S.I."/>
        </authorList>
    </citation>
    <scope>NUCLEOTIDE SEQUENCE [LARGE SCALE GENOMIC DNA]</scope>
    <source>
        <strain evidence="5">cv. Monte Gargano</strain>
    </source>
</reference>
<dbReference type="Proteomes" id="UP000029121">
    <property type="component" value="Unassembled WGS sequence"/>
</dbReference>
<dbReference type="eggNOG" id="ENOG502S720">
    <property type="taxonomic scope" value="Eukaryota"/>
</dbReference>
<dbReference type="PANTHER" id="PTHR32410">
    <property type="entry name" value="CYSTEINE/HISTIDINE-RICH C1 DOMAIN FAMILY PROTEIN"/>
    <property type="match status" value="1"/>
</dbReference>
<feature type="domain" description="DC1-like C-terminal" evidence="3">
    <location>
        <begin position="527"/>
        <end position="563"/>
    </location>
</feature>
<dbReference type="EMBL" id="KB870810">
    <property type="protein sequence ID" value="EOA22890.1"/>
    <property type="molecule type" value="Genomic_DNA"/>
</dbReference>
<dbReference type="InterPro" id="IPR054483">
    <property type="entry name" value="DC1-like_CT"/>
</dbReference>
<feature type="domain" description="DC1" evidence="2">
    <location>
        <begin position="312"/>
        <end position="360"/>
    </location>
</feature>
<gene>
    <name evidence="4" type="ORF">CARUB_v10003622mg</name>
</gene>
<feature type="domain" description="DC1" evidence="2">
    <location>
        <begin position="488"/>
        <end position="524"/>
    </location>
</feature>
<dbReference type="PANTHER" id="PTHR32410:SF204">
    <property type="entry name" value="CHP-RICH ZINC FINGER PROTEIN-LIKE-RELATED"/>
    <property type="match status" value="1"/>
</dbReference>
<evidence type="ECO:0000259" key="3">
    <source>
        <dbReference type="Pfam" id="PF22926"/>
    </source>
</evidence>
<evidence type="ECO:0000256" key="1">
    <source>
        <dbReference type="ARBA" id="ARBA00022737"/>
    </source>
</evidence>
<evidence type="ECO:0000313" key="4">
    <source>
        <dbReference type="EMBL" id="EOA22890.1"/>
    </source>
</evidence>
<evidence type="ECO:0000313" key="5">
    <source>
        <dbReference type="Proteomes" id="UP000029121"/>
    </source>
</evidence>
<dbReference type="InterPro" id="IPR046349">
    <property type="entry name" value="C1-like_sf"/>
</dbReference>
<dbReference type="AlphaFoldDB" id="R0HCX4"/>
<dbReference type="Pfam" id="PF22926">
    <property type="entry name" value="C1-like_CT"/>
    <property type="match status" value="1"/>
</dbReference>
<dbReference type="SUPFAM" id="SSF57889">
    <property type="entry name" value="Cysteine-rich domain"/>
    <property type="match status" value="4"/>
</dbReference>
<keyword evidence="5" id="KW-1185">Reference proteome</keyword>